<keyword evidence="3" id="KW-1185">Reference proteome</keyword>
<evidence type="ECO:0000256" key="1">
    <source>
        <dbReference type="SAM" id="SignalP"/>
    </source>
</evidence>
<accession>K9XU20</accession>
<proteinExistence type="predicted"/>
<feature type="chain" id="PRO_5003938611" evidence="1">
    <location>
        <begin position="29"/>
        <end position="114"/>
    </location>
</feature>
<dbReference type="OrthoDB" id="514474at2"/>
<dbReference type="STRING" id="111780.Sta7437_2014"/>
<organism evidence="2 3">
    <name type="scientific">Stanieria cyanosphaera (strain ATCC 29371 / PCC 7437)</name>
    <dbReference type="NCBI Taxonomy" id="111780"/>
    <lineage>
        <taxon>Bacteria</taxon>
        <taxon>Bacillati</taxon>
        <taxon>Cyanobacteriota</taxon>
        <taxon>Cyanophyceae</taxon>
        <taxon>Pleurocapsales</taxon>
        <taxon>Dermocarpellaceae</taxon>
        <taxon>Stanieria</taxon>
    </lineage>
</organism>
<sequence>MKKICFKVFNSLAIASLTILIGTEATIAADTTSTNKNDQLTPINLVFHGYQGYFTDQGIPSGATFISSVHFGTIDAEQLVKSAIDKGRLAPETINDESFLRKVQASLSLIERRR</sequence>
<dbReference type="KEGG" id="scs:Sta7437_2014"/>
<dbReference type="eggNOG" id="ENOG50335QQ">
    <property type="taxonomic scope" value="Bacteria"/>
</dbReference>
<dbReference type="AlphaFoldDB" id="K9XU20"/>
<dbReference type="HOGENOM" id="CLU_138498_1_0_3"/>
<keyword evidence="1" id="KW-0732">Signal</keyword>
<gene>
    <name evidence="2" type="ordered locus">Sta7437_2014</name>
</gene>
<name>K9XU20_STAC7</name>
<reference evidence="3" key="1">
    <citation type="journal article" date="2013" name="Proc. Natl. Acad. Sci. U.S.A.">
        <title>Improving the coverage of the cyanobacterial phylum using diversity-driven genome sequencing.</title>
        <authorList>
            <person name="Shih P.M."/>
            <person name="Wu D."/>
            <person name="Latifi A."/>
            <person name="Axen S.D."/>
            <person name="Fewer D.P."/>
            <person name="Talla E."/>
            <person name="Calteau A."/>
            <person name="Cai F."/>
            <person name="Tandeau de Marsac N."/>
            <person name="Rippka R."/>
            <person name="Herdman M."/>
            <person name="Sivonen K."/>
            <person name="Coursin T."/>
            <person name="Laurent T."/>
            <person name="Goodwin L."/>
            <person name="Nolan M."/>
            <person name="Davenport K.W."/>
            <person name="Han C.S."/>
            <person name="Rubin E.M."/>
            <person name="Eisen J.A."/>
            <person name="Woyke T."/>
            <person name="Gugger M."/>
            <person name="Kerfeld C.A."/>
        </authorList>
    </citation>
    <scope>NUCLEOTIDE SEQUENCE [LARGE SCALE GENOMIC DNA]</scope>
    <source>
        <strain evidence="3">ATCC 29371 / PCC 7437</strain>
    </source>
</reference>
<evidence type="ECO:0000313" key="3">
    <source>
        <dbReference type="Proteomes" id="UP000010473"/>
    </source>
</evidence>
<dbReference type="Proteomes" id="UP000010473">
    <property type="component" value="Chromosome"/>
</dbReference>
<evidence type="ECO:0000313" key="2">
    <source>
        <dbReference type="EMBL" id="AFZ35566.1"/>
    </source>
</evidence>
<protein>
    <submittedName>
        <fullName evidence="2">Uncharacterized protein</fullName>
    </submittedName>
</protein>
<dbReference type="RefSeq" id="WP_015193236.1">
    <property type="nucleotide sequence ID" value="NC_019748.1"/>
</dbReference>
<feature type="signal peptide" evidence="1">
    <location>
        <begin position="1"/>
        <end position="28"/>
    </location>
</feature>
<dbReference type="EMBL" id="CP003653">
    <property type="protein sequence ID" value="AFZ35566.1"/>
    <property type="molecule type" value="Genomic_DNA"/>
</dbReference>